<protein>
    <submittedName>
        <fullName evidence="2">Uncharacterized protein</fullName>
    </submittedName>
</protein>
<keyword evidence="1" id="KW-0472">Membrane</keyword>
<sequence length="133" mass="13837">MDKGVILAIACLVGTVAIWAVGLFSVIARAPLTRPTGNAHPEEPEANQPTDASAAVNAAWRRTGTRHLRAWGLTLIPVGVIAILFVTRAPGIVAGVEGLLAFASFAWLVVALRDGADAVARQRTDDEGPGAPH</sequence>
<evidence type="ECO:0000313" key="2">
    <source>
        <dbReference type="EMBL" id="CEP26177.1"/>
    </source>
</evidence>
<dbReference type="AlphaFoldDB" id="A0A0B7NZ19"/>
<feature type="transmembrane region" description="Helical" evidence="1">
    <location>
        <begin position="6"/>
        <end position="28"/>
    </location>
</feature>
<organism evidence="2">
    <name type="scientific">Propionibacterium freudenreichii subsp. freudenreichii</name>
    <dbReference type="NCBI Taxonomy" id="66712"/>
    <lineage>
        <taxon>Bacteria</taxon>
        <taxon>Bacillati</taxon>
        <taxon>Actinomycetota</taxon>
        <taxon>Actinomycetes</taxon>
        <taxon>Propionibacteriales</taxon>
        <taxon>Propionibacteriaceae</taxon>
        <taxon>Propionibacterium</taxon>
    </lineage>
</organism>
<feature type="transmembrane region" description="Helical" evidence="1">
    <location>
        <begin position="68"/>
        <end position="86"/>
    </location>
</feature>
<keyword evidence="1" id="KW-0812">Transmembrane</keyword>
<dbReference type="EMBL" id="LM676394">
    <property type="protein sequence ID" value="CEP26177.1"/>
    <property type="molecule type" value="Genomic_DNA"/>
</dbReference>
<proteinExistence type="predicted"/>
<accession>A0A0B7NZ19</accession>
<keyword evidence="1" id="KW-1133">Transmembrane helix</keyword>
<reference evidence="2" key="1">
    <citation type="submission" date="2014-08" db="EMBL/GenBank/DDBJ databases">
        <authorList>
            <person name="Falentin Helene"/>
        </authorList>
    </citation>
    <scope>NUCLEOTIDE SEQUENCE</scope>
</reference>
<name>A0A0B7NZ19_PROFF</name>
<evidence type="ECO:0000256" key="1">
    <source>
        <dbReference type="SAM" id="Phobius"/>
    </source>
</evidence>
<gene>
    <name evidence="2" type="ORF">PFCIRM138_05190</name>
</gene>
<feature type="transmembrane region" description="Helical" evidence="1">
    <location>
        <begin position="92"/>
        <end position="112"/>
    </location>
</feature>